<evidence type="ECO:0000313" key="3">
    <source>
        <dbReference type="Proteomes" id="UP000009227"/>
    </source>
</evidence>
<evidence type="ECO:0000313" key="2">
    <source>
        <dbReference type="EMBL" id="AEF97153.1"/>
    </source>
</evidence>
<dbReference type="HOGENOM" id="CLU_188101_0_0_2"/>
<evidence type="ECO:0000256" key="1">
    <source>
        <dbReference type="SAM" id="Phobius"/>
    </source>
</evidence>
<name>F6BBE6_METIK</name>
<reference evidence="2 3" key="1">
    <citation type="submission" date="2011-05" db="EMBL/GenBank/DDBJ databases">
        <title>Complete sequence of Methanotorris igneus Kol 5.</title>
        <authorList>
            <consortium name="US DOE Joint Genome Institute"/>
            <person name="Lucas S."/>
            <person name="Han J."/>
            <person name="Lapidus A."/>
            <person name="Cheng J.-F."/>
            <person name="Goodwin L."/>
            <person name="Pitluck S."/>
            <person name="Peters L."/>
            <person name="Mikhailova N."/>
            <person name="Chertkov O."/>
            <person name="Han C."/>
            <person name="Tapia R."/>
            <person name="Land M."/>
            <person name="Hauser L."/>
            <person name="Kyrpides N."/>
            <person name="Ivanova N."/>
            <person name="Pagani I."/>
            <person name="Sieprawska-Lupa M."/>
            <person name="Whitman W."/>
            <person name="Woyke T."/>
        </authorList>
    </citation>
    <scope>NUCLEOTIDE SEQUENCE [LARGE SCALE GENOMIC DNA]</scope>
    <source>
        <strain evidence="3">DSM 5666 / JCM 11834 / Kol 5</strain>
    </source>
</reference>
<gene>
    <name evidence="2" type="ordered locus">Metig_1620</name>
</gene>
<dbReference type="Proteomes" id="UP000009227">
    <property type="component" value="Chromosome"/>
</dbReference>
<keyword evidence="1" id="KW-0812">Transmembrane</keyword>
<feature type="transmembrane region" description="Helical" evidence="1">
    <location>
        <begin position="59"/>
        <end position="84"/>
    </location>
</feature>
<keyword evidence="1" id="KW-1133">Transmembrane helix</keyword>
<protein>
    <submittedName>
        <fullName evidence="2">Uncharacterized protein</fullName>
    </submittedName>
</protein>
<feature type="transmembrane region" description="Helical" evidence="1">
    <location>
        <begin position="5"/>
        <end position="24"/>
    </location>
</feature>
<dbReference type="EMBL" id="CP002737">
    <property type="protein sequence ID" value="AEF97153.1"/>
    <property type="molecule type" value="Genomic_DNA"/>
</dbReference>
<dbReference type="GeneID" id="10644493"/>
<accession>F6BBE6</accession>
<dbReference type="STRING" id="880724.Metig_1620"/>
<feature type="transmembrane region" description="Helical" evidence="1">
    <location>
        <begin position="30"/>
        <end position="47"/>
    </location>
</feature>
<organism evidence="3">
    <name type="scientific">Methanotorris igneus (strain DSM 5666 / JCM 11834 / Kol 5)</name>
    <dbReference type="NCBI Taxonomy" id="880724"/>
    <lineage>
        <taxon>Archaea</taxon>
        <taxon>Methanobacteriati</taxon>
        <taxon>Methanobacteriota</taxon>
        <taxon>Methanomada group</taxon>
        <taxon>Methanococci</taxon>
        <taxon>Methanococcales</taxon>
        <taxon>Methanocaldococcaceae</taxon>
        <taxon>Methanotorris</taxon>
    </lineage>
</organism>
<sequence>MLYLYLLSIAGLITVLYIISVSIYQLNIMSLSLIFVGIFVGILLLKYKKICHLMEKLEIAFMFLVLIGFAYLGFCLYSVGWLYAP</sequence>
<dbReference type="OrthoDB" id="377407at2157"/>
<keyword evidence="1" id="KW-0472">Membrane</keyword>
<dbReference type="RefSeq" id="WP_013799746.1">
    <property type="nucleotide sequence ID" value="NC_015562.1"/>
</dbReference>
<dbReference type="KEGG" id="mig:Metig_1620"/>
<keyword evidence="3" id="KW-1185">Reference proteome</keyword>
<proteinExistence type="predicted"/>
<dbReference type="AlphaFoldDB" id="F6BBE6"/>